<dbReference type="Proteomes" id="UP000696573">
    <property type="component" value="Unassembled WGS sequence"/>
</dbReference>
<gene>
    <name evidence="1" type="ORF">CRHIZ90672A_00008684</name>
</gene>
<dbReference type="AlphaFoldDB" id="A0A9N9VUH7"/>
<reference evidence="1" key="1">
    <citation type="submission" date="2021-10" db="EMBL/GenBank/DDBJ databases">
        <authorList>
            <person name="Piombo E."/>
        </authorList>
    </citation>
    <scope>NUCLEOTIDE SEQUENCE</scope>
</reference>
<protein>
    <submittedName>
        <fullName evidence="1">Uncharacterized protein</fullName>
    </submittedName>
</protein>
<organism evidence="1 2">
    <name type="scientific">Clonostachys rhizophaga</name>
    <dbReference type="NCBI Taxonomy" id="160324"/>
    <lineage>
        <taxon>Eukaryota</taxon>
        <taxon>Fungi</taxon>
        <taxon>Dikarya</taxon>
        <taxon>Ascomycota</taxon>
        <taxon>Pezizomycotina</taxon>
        <taxon>Sordariomycetes</taxon>
        <taxon>Hypocreomycetidae</taxon>
        <taxon>Hypocreales</taxon>
        <taxon>Bionectriaceae</taxon>
        <taxon>Clonostachys</taxon>
    </lineage>
</organism>
<evidence type="ECO:0000313" key="1">
    <source>
        <dbReference type="EMBL" id="CAH0033342.1"/>
    </source>
</evidence>
<sequence length="107" mass="11602">MDIRMGAISNSPALPAFSEDMLKIEISGLELGGIWTTLGRSLKKPTDGICTMGVLTKPDLATERTTQDTVSDLVQGRRSKLKLEYYVAQNRSADDNISTASDRLAAL</sequence>
<keyword evidence="2" id="KW-1185">Reference proteome</keyword>
<accession>A0A9N9VUH7</accession>
<dbReference type="InterPro" id="IPR027417">
    <property type="entry name" value="P-loop_NTPase"/>
</dbReference>
<dbReference type="OrthoDB" id="5240395at2759"/>
<dbReference type="Gene3D" id="3.40.50.300">
    <property type="entry name" value="P-loop containing nucleotide triphosphate hydrolases"/>
    <property type="match status" value="1"/>
</dbReference>
<name>A0A9N9VUH7_9HYPO</name>
<proteinExistence type="predicted"/>
<comment type="caution">
    <text evidence="1">The sequence shown here is derived from an EMBL/GenBank/DDBJ whole genome shotgun (WGS) entry which is preliminary data.</text>
</comment>
<dbReference type="EMBL" id="CABFNQ020000747">
    <property type="protein sequence ID" value="CAH0033342.1"/>
    <property type="molecule type" value="Genomic_DNA"/>
</dbReference>
<evidence type="ECO:0000313" key="2">
    <source>
        <dbReference type="Proteomes" id="UP000696573"/>
    </source>
</evidence>